<reference evidence="1" key="2">
    <citation type="submission" date="2022-01" db="EMBL/GenBank/DDBJ databases">
        <authorList>
            <person name="Yamashiro T."/>
            <person name="Shiraishi A."/>
            <person name="Satake H."/>
            <person name="Nakayama K."/>
        </authorList>
    </citation>
    <scope>NUCLEOTIDE SEQUENCE</scope>
</reference>
<evidence type="ECO:0000313" key="1">
    <source>
        <dbReference type="EMBL" id="GJT62093.1"/>
    </source>
</evidence>
<name>A0ABQ5FGB8_9ASTR</name>
<protein>
    <submittedName>
        <fullName evidence="1">Uncharacterized protein</fullName>
    </submittedName>
</protein>
<gene>
    <name evidence="1" type="ORF">Tco_1005626</name>
</gene>
<accession>A0ABQ5FGB8</accession>
<sequence>IVAERAARKAAKSEVQSSLKPSPVAGDESLALLLYSSSLKSLIHVSGNPLNKKIIVCVFFEAIKVAVPFSLTLVLLLNTLKCLADATEYQQKNPSSAFPYKHYLANNMYDAFFNNTLKVILYSYISFPSPVVHSFESFYLPQPSMPKINSSNVRLLQERSSSDLSFEEQHSLNHTVHVILSRNFNAKT</sequence>
<dbReference type="Proteomes" id="UP001151760">
    <property type="component" value="Unassembled WGS sequence"/>
</dbReference>
<reference evidence="1" key="1">
    <citation type="journal article" date="2022" name="Int. J. Mol. Sci.">
        <title>Draft Genome of Tanacetum Coccineum: Genomic Comparison of Closely Related Tanacetum-Family Plants.</title>
        <authorList>
            <person name="Yamashiro T."/>
            <person name="Shiraishi A."/>
            <person name="Nakayama K."/>
            <person name="Satake H."/>
        </authorList>
    </citation>
    <scope>NUCLEOTIDE SEQUENCE</scope>
</reference>
<feature type="non-terminal residue" evidence="1">
    <location>
        <position position="1"/>
    </location>
</feature>
<dbReference type="EMBL" id="BQNB010017345">
    <property type="protein sequence ID" value="GJT62093.1"/>
    <property type="molecule type" value="Genomic_DNA"/>
</dbReference>
<comment type="caution">
    <text evidence="1">The sequence shown here is derived from an EMBL/GenBank/DDBJ whole genome shotgun (WGS) entry which is preliminary data.</text>
</comment>
<organism evidence="1 2">
    <name type="scientific">Tanacetum coccineum</name>
    <dbReference type="NCBI Taxonomy" id="301880"/>
    <lineage>
        <taxon>Eukaryota</taxon>
        <taxon>Viridiplantae</taxon>
        <taxon>Streptophyta</taxon>
        <taxon>Embryophyta</taxon>
        <taxon>Tracheophyta</taxon>
        <taxon>Spermatophyta</taxon>
        <taxon>Magnoliopsida</taxon>
        <taxon>eudicotyledons</taxon>
        <taxon>Gunneridae</taxon>
        <taxon>Pentapetalae</taxon>
        <taxon>asterids</taxon>
        <taxon>campanulids</taxon>
        <taxon>Asterales</taxon>
        <taxon>Asteraceae</taxon>
        <taxon>Asteroideae</taxon>
        <taxon>Anthemideae</taxon>
        <taxon>Anthemidinae</taxon>
        <taxon>Tanacetum</taxon>
    </lineage>
</organism>
<proteinExistence type="predicted"/>
<evidence type="ECO:0000313" key="2">
    <source>
        <dbReference type="Proteomes" id="UP001151760"/>
    </source>
</evidence>
<keyword evidence="2" id="KW-1185">Reference proteome</keyword>